<dbReference type="OrthoDB" id="419616at2759"/>
<gene>
    <name evidence="9" type="ORF">PCANC_20167</name>
</gene>
<evidence type="ECO:0000256" key="6">
    <source>
        <dbReference type="SAM" id="MobiDB-lite"/>
    </source>
</evidence>
<feature type="region of interest" description="Disordered" evidence="6">
    <location>
        <begin position="1"/>
        <end position="37"/>
    </location>
</feature>
<feature type="transmembrane region" description="Helical" evidence="7">
    <location>
        <begin position="361"/>
        <end position="382"/>
    </location>
</feature>
<feature type="region of interest" description="Disordered" evidence="6">
    <location>
        <begin position="500"/>
        <end position="540"/>
    </location>
</feature>
<feature type="domain" description="Major facilitator superfamily (MFS) profile" evidence="8">
    <location>
        <begin position="44"/>
        <end position="497"/>
    </location>
</feature>
<dbReference type="PROSITE" id="PS50850">
    <property type="entry name" value="MFS"/>
    <property type="match status" value="1"/>
</dbReference>
<dbReference type="Gene3D" id="1.20.1250.20">
    <property type="entry name" value="MFS general substrate transporter like domains"/>
    <property type="match status" value="1"/>
</dbReference>
<evidence type="ECO:0000256" key="2">
    <source>
        <dbReference type="ARBA" id="ARBA00022448"/>
    </source>
</evidence>
<accession>A0A2N5SGH6</accession>
<dbReference type="AlphaFoldDB" id="A0A2N5SGH6"/>
<feature type="transmembrane region" description="Helical" evidence="7">
    <location>
        <begin position="172"/>
        <end position="195"/>
    </location>
</feature>
<evidence type="ECO:0000313" key="9">
    <source>
        <dbReference type="EMBL" id="PLW12368.1"/>
    </source>
</evidence>
<dbReference type="InterPro" id="IPR011701">
    <property type="entry name" value="MFS"/>
</dbReference>
<dbReference type="EMBL" id="PGCJ01000984">
    <property type="protein sequence ID" value="PLW12368.1"/>
    <property type="molecule type" value="Genomic_DNA"/>
</dbReference>
<protein>
    <recommendedName>
        <fullName evidence="8">Major facilitator superfamily (MFS) profile domain-containing protein</fullName>
    </recommendedName>
</protein>
<evidence type="ECO:0000256" key="7">
    <source>
        <dbReference type="SAM" id="Phobius"/>
    </source>
</evidence>
<feature type="transmembrane region" description="Helical" evidence="7">
    <location>
        <begin position="115"/>
        <end position="133"/>
    </location>
</feature>
<feature type="transmembrane region" description="Helical" evidence="7">
    <location>
        <begin position="327"/>
        <end position="349"/>
    </location>
</feature>
<evidence type="ECO:0000313" key="10">
    <source>
        <dbReference type="Proteomes" id="UP000235388"/>
    </source>
</evidence>
<keyword evidence="4 7" id="KW-1133">Transmembrane helix</keyword>
<evidence type="ECO:0000256" key="5">
    <source>
        <dbReference type="ARBA" id="ARBA00023136"/>
    </source>
</evidence>
<comment type="subcellular location">
    <subcellularLocation>
        <location evidence="1">Membrane</location>
        <topology evidence="1">Multi-pass membrane protein</topology>
    </subcellularLocation>
</comment>
<proteinExistence type="predicted"/>
<feature type="transmembrane region" description="Helical" evidence="7">
    <location>
        <begin position="394"/>
        <end position="419"/>
    </location>
</feature>
<comment type="caution">
    <text evidence="9">The sequence shown here is derived from an EMBL/GenBank/DDBJ whole genome shotgun (WGS) entry which is preliminary data.</text>
</comment>
<dbReference type="GO" id="GO:0022857">
    <property type="term" value="F:transmembrane transporter activity"/>
    <property type="evidence" value="ECO:0007669"/>
    <property type="project" value="InterPro"/>
</dbReference>
<feature type="transmembrane region" description="Helical" evidence="7">
    <location>
        <begin position="286"/>
        <end position="307"/>
    </location>
</feature>
<dbReference type="SUPFAM" id="SSF103473">
    <property type="entry name" value="MFS general substrate transporter"/>
    <property type="match status" value="1"/>
</dbReference>
<feature type="compositionally biased region" description="Basic and acidic residues" evidence="6">
    <location>
        <begin position="522"/>
        <end position="540"/>
    </location>
</feature>
<evidence type="ECO:0000259" key="8">
    <source>
        <dbReference type="PROSITE" id="PS50850"/>
    </source>
</evidence>
<evidence type="ECO:0000256" key="3">
    <source>
        <dbReference type="ARBA" id="ARBA00022692"/>
    </source>
</evidence>
<dbReference type="Proteomes" id="UP000235388">
    <property type="component" value="Unassembled WGS sequence"/>
</dbReference>
<sequence>MMAIHSSESTPEQQSLLSHHSEPTLEDRPGDDTDKPPTPLPIKQLFVLCVMRLTEPVSFTVIFPFINKMIEDLHIVHRTQVGTYAGVIESLFALAQFSTVLFWGRLSDRIGRKPVLLSGLTGLSIGIIVFGLQRTFVGLIIARSFAGAMNGNIAVVKSSLAETTDDSNKARAFTLLPLCWALGLMVGPAIGGYTAEPATQYPHSVFAKYEFFSTYPYFIPCLLAGLLNILAVVLGALYLEETLPSKVLKAQKRSAGTLADDSLEDQERPDQVVRASALKDLLTKHVVTLLVSFWFMALENSAGMALVPLFSYTRVEDGGLGLSPTQIGMVLSSNGVIALGVQSVLFPILHRKLGAVHLHRITRLSTPIAFIGLPIVRAVSLLFPDRSAATSVSIIGMVVVTAIKSIGNMTIVCMTLLINDSAPNNESLGSLNGLGQSVSSFSRAISPFLVGKLFSISLAAGKSPAASPITRNLIWYYIILVSLIGYSTTWMIQVVKKEPSGQPEHQPLLDNDESSTDPVATRGEHQRLVTDGDSRPHYGS</sequence>
<dbReference type="InterPro" id="IPR036259">
    <property type="entry name" value="MFS_trans_sf"/>
</dbReference>
<feature type="compositionally biased region" description="Polar residues" evidence="6">
    <location>
        <begin position="1"/>
        <end position="18"/>
    </location>
</feature>
<evidence type="ECO:0000256" key="1">
    <source>
        <dbReference type="ARBA" id="ARBA00004141"/>
    </source>
</evidence>
<dbReference type="GO" id="GO:0016020">
    <property type="term" value="C:membrane"/>
    <property type="evidence" value="ECO:0007669"/>
    <property type="project" value="UniProtKB-SubCell"/>
</dbReference>
<dbReference type="Pfam" id="PF07690">
    <property type="entry name" value="MFS_1"/>
    <property type="match status" value="1"/>
</dbReference>
<organism evidence="9 10">
    <name type="scientific">Puccinia coronata f. sp. avenae</name>
    <dbReference type="NCBI Taxonomy" id="200324"/>
    <lineage>
        <taxon>Eukaryota</taxon>
        <taxon>Fungi</taxon>
        <taxon>Dikarya</taxon>
        <taxon>Basidiomycota</taxon>
        <taxon>Pucciniomycotina</taxon>
        <taxon>Pucciniomycetes</taxon>
        <taxon>Pucciniales</taxon>
        <taxon>Pucciniaceae</taxon>
        <taxon>Puccinia</taxon>
    </lineage>
</organism>
<dbReference type="CDD" id="cd17330">
    <property type="entry name" value="MFS_SLC46_TetA_like"/>
    <property type="match status" value="1"/>
</dbReference>
<dbReference type="PRINTS" id="PR01035">
    <property type="entry name" value="TCRTETA"/>
</dbReference>
<keyword evidence="10" id="KW-1185">Reference proteome</keyword>
<reference evidence="9 10" key="1">
    <citation type="submission" date="2017-11" db="EMBL/GenBank/DDBJ databases">
        <title>De novo assembly and phasing of dikaryotic genomes from two isolates of Puccinia coronata f. sp. avenae, the causal agent of oat crown rust.</title>
        <authorList>
            <person name="Miller M.E."/>
            <person name="Zhang Y."/>
            <person name="Omidvar V."/>
            <person name="Sperschneider J."/>
            <person name="Schwessinger B."/>
            <person name="Raley C."/>
            <person name="Palmer J.M."/>
            <person name="Garnica D."/>
            <person name="Upadhyaya N."/>
            <person name="Rathjen J."/>
            <person name="Taylor J.M."/>
            <person name="Park R.F."/>
            <person name="Dodds P.N."/>
            <person name="Hirsch C.D."/>
            <person name="Kianian S.F."/>
            <person name="Figueroa M."/>
        </authorList>
    </citation>
    <scope>NUCLEOTIDE SEQUENCE [LARGE SCALE GENOMIC DNA]</scope>
    <source>
        <strain evidence="9">12NC29</strain>
    </source>
</reference>
<name>A0A2N5SGH6_9BASI</name>
<keyword evidence="2" id="KW-0813">Transport</keyword>
<feature type="transmembrane region" description="Helical" evidence="7">
    <location>
        <begin position="215"/>
        <end position="239"/>
    </location>
</feature>
<evidence type="ECO:0000256" key="4">
    <source>
        <dbReference type="ARBA" id="ARBA00022989"/>
    </source>
</evidence>
<feature type="compositionally biased region" description="Basic and acidic residues" evidence="6">
    <location>
        <begin position="19"/>
        <end position="35"/>
    </location>
</feature>
<dbReference type="PANTHER" id="PTHR23504:SF15">
    <property type="entry name" value="MAJOR FACILITATOR SUPERFAMILY (MFS) PROFILE DOMAIN-CONTAINING PROTEIN"/>
    <property type="match status" value="1"/>
</dbReference>
<dbReference type="InterPro" id="IPR020846">
    <property type="entry name" value="MFS_dom"/>
</dbReference>
<dbReference type="PANTHER" id="PTHR23504">
    <property type="entry name" value="MAJOR FACILITATOR SUPERFAMILY DOMAIN-CONTAINING PROTEIN 10"/>
    <property type="match status" value="1"/>
</dbReference>
<feature type="transmembrane region" description="Helical" evidence="7">
    <location>
        <begin position="473"/>
        <end position="492"/>
    </location>
</feature>
<keyword evidence="3 7" id="KW-0812">Transmembrane</keyword>
<dbReference type="InterPro" id="IPR001958">
    <property type="entry name" value="Tet-R_TetA/multi-R_MdtG-like"/>
</dbReference>
<feature type="transmembrane region" description="Helical" evidence="7">
    <location>
        <begin position="81"/>
        <end position="103"/>
    </location>
</feature>
<keyword evidence="5 7" id="KW-0472">Membrane</keyword>